<dbReference type="AlphaFoldDB" id="A0A2W4WCD5"/>
<evidence type="ECO:0000313" key="3">
    <source>
        <dbReference type="Proteomes" id="UP000249081"/>
    </source>
</evidence>
<sequence>MPPLFRPRRSIFQIKALLSRRWHQLMLTCLLAMATGIALASWTGKRPAEDGVFLTPVLSQPQGNSLQARLSRRRSQPLTVPPLALPQPLPPQQAWPDLPVVQAQPNFIDLDSGHWAWPLLADLAQRDLVVGFPDSSFRPADSMTRAEFAAQVARLVDFPQDRSQAPEKNLYGDLPSTHWAYGSVQKSVQMGFLSGYADGVFLPDQTVSRIQVIAALANGLMLKSSSGAAAALAPYSDRAQVPPWATRQLVAATEAGLVVNYPNLETLAPNQPASRAEVAAMLHRALVYTGSLQDVPFAYVVGQTKE</sequence>
<feature type="domain" description="SLH" evidence="1">
    <location>
        <begin position="103"/>
        <end position="166"/>
    </location>
</feature>
<dbReference type="EMBL" id="QBMN01000045">
    <property type="protein sequence ID" value="PZO42556.1"/>
    <property type="molecule type" value="Genomic_DNA"/>
</dbReference>
<protein>
    <recommendedName>
        <fullName evidence="1">SLH domain-containing protein</fullName>
    </recommendedName>
</protein>
<feature type="domain" description="SLH" evidence="1">
    <location>
        <begin position="232"/>
        <end position="296"/>
    </location>
</feature>
<proteinExistence type="predicted"/>
<name>A0A2W4WCD5_9CYAN</name>
<dbReference type="Proteomes" id="UP000249081">
    <property type="component" value="Unassembled WGS sequence"/>
</dbReference>
<feature type="domain" description="SLH" evidence="1">
    <location>
        <begin position="167"/>
        <end position="230"/>
    </location>
</feature>
<accession>A0A2W4WCD5</accession>
<evidence type="ECO:0000313" key="2">
    <source>
        <dbReference type="EMBL" id="PZO42556.1"/>
    </source>
</evidence>
<dbReference type="InterPro" id="IPR001119">
    <property type="entry name" value="SLH_dom"/>
</dbReference>
<dbReference type="Pfam" id="PF00395">
    <property type="entry name" value="SLH"/>
    <property type="match status" value="3"/>
</dbReference>
<evidence type="ECO:0000259" key="1">
    <source>
        <dbReference type="PROSITE" id="PS51272"/>
    </source>
</evidence>
<reference evidence="2 3" key="2">
    <citation type="submission" date="2018-06" db="EMBL/GenBank/DDBJ databases">
        <title>Metagenomic assembly of (sub)arctic Cyanobacteria and their associated microbiome from non-axenic cultures.</title>
        <authorList>
            <person name="Baurain D."/>
        </authorList>
    </citation>
    <scope>NUCLEOTIDE SEQUENCE [LARGE SCALE GENOMIC DNA]</scope>
    <source>
        <strain evidence="2">ULC041bin1</strain>
    </source>
</reference>
<gene>
    <name evidence="2" type="ORF">DCF17_08395</name>
</gene>
<dbReference type="InterPro" id="IPR051465">
    <property type="entry name" value="Cell_Envelope_Struct_Comp"/>
</dbReference>
<reference evidence="3" key="1">
    <citation type="submission" date="2018-04" db="EMBL/GenBank/DDBJ databases">
        <authorList>
            <person name="Cornet L."/>
        </authorList>
    </citation>
    <scope>NUCLEOTIDE SEQUENCE [LARGE SCALE GENOMIC DNA]</scope>
</reference>
<dbReference type="PROSITE" id="PS51272">
    <property type="entry name" value="SLH"/>
    <property type="match status" value="3"/>
</dbReference>
<dbReference type="PANTHER" id="PTHR43308:SF5">
    <property type="entry name" value="S-LAYER PROTEIN _ PEPTIDOGLYCAN ENDO-BETA-N-ACETYLGLUCOSAMINIDASE"/>
    <property type="match status" value="1"/>
</dbReference>
<organism evidence="2 3">
    <name type="scientific">Shackletoniella antarctica</name>
    <dbReference type="NCBI Taxonomy" id="268115"/>
    <lineage>
        <taxon>Bacteria</taxon>
        <taxon>Bacillati</taxon>
        <taxon>Cyanobacteriota</taxon>
        <taxon>Cyanophyceae</taxon>
        <taxon>Oculatellales</taxon>
        <taxon>Oculatellaceae</taxon>
        <taxon>Shackletoniella</taxon>
    </lineage>
</organism>
<dbReference type="PANTHER" id="PTHR43308">
    <property type="entry name" value="OUTER MEMBRANE PROTEIN ALPHA-RELATED"/>
    <property type="match status" value="1"/>
</dbReference>
<comment type="caution">
    <text evidence="2">The sequence shown here is derived from an EMBL/GenBank/DDBJ whole genome shotgun (WGS) entry which is preliminary data.</text>
</comment>